<proteinExistence type="predicted"/>
<dbReference type="EMBL" id="LR796182">
    <property type="protein sequence ID" value="CAB4124934.1"/>
    <property type="molecule type" value="Genomic_DNA"/>
</dbReference>
<protein>
    <submittedName>
        <fullName evidence="1">Uncharacterized protein</fullName>
    </submittedName>
</protein>
<name>A0A6J5KR26_9CAUD</name>
<evidence type="ECO:0000313" key="1">
    <source>
        <dbReference type="EMBL" id="CAB4124934.1"/>
    </source>
</evidence>
<accession>A0A6J5KR26</accession>
<sequence>MRDFQVIQDGEGMWTVRSNEGADIGYILHHADKSFRSCRPTGGIAPHCNFIAALMELVGWQL</sequence>
<organism evidence="1">
    <name type="scientific">uncultured Caudovirales phage</name>
    <dbReference type="NCBI Taxonomy" id="2100421"/>
    <lineage>
        <taxon>Viruses</taxon>
        <taxon>Duplodnaviria</taxon>
        <taxon>Heunggongvirae</taxon>
        <taxon>Uroviricota</taxon>
        <taxon>Caudoviricetes</taxon>
        <taxon>Peduoviridae</taxon>
        <taxon>Maltschvirus</taxon>
        <taxon>Maltschvirus maltsch</taxon>
    </lineage>
</organism>
<gene>
    <name evidence="1" type="ORF">UFOVP62_44</name>
</gene>
<reference evidence="1" key="1">
    <citation type="submission" date="2020-04" db="EMBL/GenBank/DDBJ databases">
        <authorList>
            <person name="Chiriac C."/>
            <person name="Salcher M."/>
            <person name="Ghai R."/>
            <person name="Kavagutti S V."/>
        </authorList>
    </citation>
    <scope>NUCLEOTIDE SEQUENCE</scope>
</reference>